<evidence type="ECO:0000313" key="1">
    <source>
        <dbReference type="EMBL" id="MBA0629533.1"/>
    </source>
</evidence>
<evidence type="ECO:0008006" key="3">
    <source>
        <dbReference type="Google" id="ProtNLM"/>
    </source>
</evidence>
<gene>
    <name evidence="1" type="ORF">Godav_024075</name>
</gene>
<dbReference type="Proteomes" id="UP000593561">
    <property type="component" value="Unassembled WGS sequence"/>
</dbReference>
<reference evidence="1 2" key="1">
    <citation type="journal article" date="2019" name="Genome Biol. Evol.">
        <title>Insights into the evolution of the New World diploid cottons (Gossypium, subgenus Houzingenia) based on genome sequencing.</title>
        <authorList>
            <person name="Grover C.E."/>
            <person name="Arick M.A. 2nd"/>
            <person name="Thrash A."/>
            <person name="Conover J.L."/>
            <person name="Sanders W.S."/>
            <person name="Peterson D.G."/>
            <person name="Frelichowski J.E."/>
            <person name="Scheffler J.A."/>
            <person name="Scheffler B.E."/>
            <person name="Wendel J.F."/>
        </authorList>
    </citation>
    <scope>NUCLEOTIDE SEQUENCE [LARGE SCALE GENOMIC DNA]</scope>
    <source>
        <strain evidence="1">27</strain>
        <tissue evidence="1">Leaf</tissue>
    </source>
</reference>
<accession>A0A7J8SUB5</accession>
<dbReference type="EMBL" id="JABFAC010000011">
    <property type="protein sequence ID" value="MBA0629533.1"/>
    <property type="molecule type" value="Genomic_DNA"/>
</dbReference>
<evidence type="ECO:0000313" key="2">
    <source>
        <dbReference type="Proteomes" id="UP000593561"/>
    </source>
</evidence>
<protein>
    <recommendedName>
        <fullName evidence="3">Reverse transcriptase</fullName>
    </recommendedName>
</protein>
<organism evidence="1 2">
    <name type="scientific">Gossypium davidsonii</name>
    <name type="common">Davidson's cotton</name>
    <name type="synonym">Gossypium klotzschianum subsp. davidsonii</name>
    <dbReference type="NCBI Taxonomy" id="34287"/>
    <lineage>
        <taxon>Eukaryota</taxon>
        <taxon>Viridiplantae</taxon>
        <taxon>Streptophyta</taxon>
        <taxon>Embryophyta</taxon>
        <taxon>Tracheophyta</taxon>
        <taxon>Spermatophyta</taxon>
        <taxon>Magnoliopsida</taxon>
        <taxon>eudicotyledons</taxon>
        <taxon>Gunneridae</taxon>
        <taxon>Pentapetalae</taxon>
        <taxon>rosids</taxon>
        <taxon>malvids</taxon>
        <taxon>Malvales</taxon>
        <taxon>Malvaceae</taxon>
        <taxon>Malvoideae</taxon>
        <taxon>Gossypium</taxon>
    </lineage>
</organism>
<proteinExistence type="predicted"/>
<keyword evidence="2" id="KW-1185">Reference proteome</keyword>
<name>A0A7J8SUB5_GOSDV</name>
<sequence>EIFVRCIFDFVRSILDPFRAEILVAREALSWIRLLYVDDILLEANCQ</sequence>
<dbReference type="AlphaFoldDB" id="A0A7J8SUB5"/>
<comment type="caution">
    <text evidence="1">The sequence shown here is derived from an EMBL/GenBank/DDBJ whole genome shotgun (WGS) entry which is preliminary data.</text>
</comment>
<feature type="non-terminal residue" evidence="1">
    <location>
        <position position="1"/>
    </location>
</feature>